<protein>
    <submittedName>
        <fullName evidence="2">MopE-related protein</fullName>
    </submittedName>
</protein>
<keyword evidence="1" id="KW-0732">Signal</keyword>
<keyword evidence="3" id="KW-1185">Reference proteome</keyword>
<dbReference type="NCBIfam" id="TIGR04183">
    <property type="entry name" value="Por_Secre_tail"/>
    <property type="match status" value="1"/>
</dbReference>
<sequence length="1276" mass="134391">MKNNYCFFQGSVCQFVIRTIIIFLGLQIQAQTDYIVTNNSDSGSGSLREAITLANSDPAKDNILFDIPGEGPHRITLLSVLPDIIEPIQLDGTSQPGYSWESPQIIVDGNGVVFSGFNLIGNSSGSTIKGFVIGGFFDSVNPSNSTPAGVIANNTGSHTIAGNFIGIEADGSTKLYNRNGILLVNSSDNTIGGIQAIDRNIISGNFRGIVIDGGANYSLISERNKITGNFIGTNSLGLASVSNNIGIYFRNANNNIIGGASEFEINIISGNLDQGISIAGHQNKIFGNHIGIGTDGSPVPNGNLNDNVVSGVGINIRGREFYEDPLPTGNLIGGANPGEGNIISGNEQGAYEYGSGTIVFGNRIGTDITGNIPIPNVSGGIEMGGEYYILGGPNPGEGNIISSNGGLGQVEAVGKYGKIQGNLIGTDASGEAPLAPNAPGIFSFGGESILIGGVNEGEGNIIAGDDYAVLDLEFTNNWRIFNNIIGFENSINRGGVIKLDSGTDIVLGGIEAGMSNIIRGGNYGVIIENTWDFGGYAMQAKVSGNSIYGNSLMGIDILPFGLNSNDPGDADAGHNRLQNFPVLENNAALESGNIKLSYFVDSAPGNSTYPIQVEFFIDAGNRQAKEYLFYDTFTEADYNAGIPKEISVPLPTGSGFVVGDFILSTATDAGGNTSEFSASVEVTGTCSGPVAVCKDPFTLELGPDGTASLTVEAVDNGSTTSCGFQSMTIDKTEFTCEDIGDQVVTLSVTDINNVTVTCTTTVTVQDKILPELTAVLDKEVSVDENCQFAVPDYTGETTATDNCSDPVVTQSPAIGTLLTGHNTTQLITLTADDGNGNSNSTSFLITLKDNTKPVVSPVATKEGILDANCKFVVPDYRSEASATDNCSTPSVVQSPEAGTELSGHGTIQEILITANDGNGNSSSISFNLTLRDDTDPTITSVQDQTLIADDNCEATLGDYSSLVTVSDNCDADLTIIQDPVSGTVISTETIVTLTVTDDAQNFSFTTFTASLEGGTTTTYYVDGDGDGYGVDDPQTNIESCIEPESGYATVAGDCNDNDLTIYPGAFDIRGDGIDQDCDGIDEPLDCIGTDRLDVTQVCPENSTVETWVISNPSTCTVQVRWEIKNTTLSGSLVANPGDTQFNTPLTDNNRTMLIIYWNDKNGREKKSNLVSRGTDCTSTGAFIESQSLSGEIEGMVYPNPIADNGFWISFPPEVGDQTIHAAIYTLNGQKLIEKYFQVPSGGGDLFWSFNHDSWEQGLYPLVLTGSSQQLKTTLIK</sequence>
<name>A0ABW5IUM0_9FLAO</name>
<dbReference type="InterPro" id="IPR043555">
    <property type="entry name" value="SRPX-like"/>
</dbReference>
<dbReference type="PANTHER" id="PTHR46343">
    <property type="entry name" value="HYR DOMAIN-CONTAINING PROTEIN"/>
    <property type="match status" value="1"/>
</dbReference>
<dbReference type="InterPro" id="IPR021655">
    <property type="entry name" value="Put_metal-bd"/>
</dbReference>
<dbReference type="RefSeq" id="WP_380747433.1">
    <property type="nucleotide sequence ID" value="NZ_JBHULT010000005.1"/>
</dbReference>
<proteinExistence type="predicted"/>
<accession>A0ABW5IUM0</accession>
<organism evidence="2 3">
    <name type="scientific">Salinimicrobium flavum</name>
    <dbReference type="NCBI Taxonomy" id="1737065"/>
    <lineage>
        <taxon>Bacteria</taxon>
        <taxon>Pseudomonadati</taxon>
        <taxon>Bacteroidota</taxon>
        <taxon>Flavobacteriia</taxon>
        <taxon>Flavobacteriales</taxon>
        <taxon>Flavobacteriaceae</taxon>
        <taxon>Salinimicrobium</taxon>
    </lineage>
</organism>
<evidence type="ECO:0000256" key="1">
    <source>
        <dbReference type="ARBA" id="ARBA00022729"/>
    </source>
</evidence>
<evidence type="ECO:0000313" key="3">
    <source>
        <dbReference type="Proteomes" id="UP001597468"/>
    </source>
</evidence>
<evidence type="ECO:0000313" key="2">
    <source>
        <dbReference type="EMBL" id="MFD2516385.1"/>
    </source>
</evidence>
<dbReference type="PANTHER" id="PTHR46343:SF2">
    <property type="entry name" value="SUSHI_VON WILLEBRAND FACTOR TYPE A_EGF_PENTRAXIN DOMAIN-CONTAINING 1"/>
    <property type="match status" value="1"/>
</dbReference>
<dbReference type="InterPro" id="IPR026444">
    <property type="entry name" value="Secre_tail"/>
</dbReference>
<gene>
    <name evidence="2" type="ORF">ACFSTG_00615</name>
</gene>
<comment type="caution">
    <text evidence="2">The sequence shown here is derived from an EMBL/GenBank/DDBJ whole genome shotgun (WGS) entry which is preliminary data.</text>
</comment>
<dbReference type="EMBL" id="JBHULT010000005">
    <property type="protein sequence ID" value="MFD2516385.1"/>
    <property type="molecule type" value="Genomic_DNA"/>
</dbReference>
<reference evidence="3" key="1">
    <citation type="journal article" date="2019" name="Int. J. Syst. Evol. Microbiol.">
        <title>The Global Catalogue of Microorganisms (GCM) 10K type strain sequencing project: providing services to taxonomists for standard genome sequencing and annotation.</title>
        <authorList>
            <consortium name="The Broad Institute Genomics Platform"/>
            <consortium name="The Broad Institute Genome Sequencing Center for Infectious Disease"/>
            <person name="Wu L."/>
            <person name="Ma J."/>
        </authorList>
    </citation>
    <scope>NUCLEOTIDE SEQUENCE [LARGE SCALE GENOMIC DNA]</scope>
    <source>
        <strain evidence="3">KCTC 42585</strain>
    </source>
</reference>
<dbReference type="Pfam" id="PF11617">
    <property type="entry name" value="Cu-binding_MopE"/>
    <property type="match status" value="1"/>
</dbReference>
<dbReference type="Proteomes" id="UP001597468">
    <property type="component" value="Unassembled WGS sequence"/>
</dbReference>